<protein>
    <submittedName>
        <fullName evidence="1">Uncharacterized protein</fullName>
    </submittedName>
</protein>
<dbReference type="Ensembl" id="ENSSAUT00010024519.1">
    <property type="protein sequence ID" value="ENSSAUP00010023242.1"/>
    <property type="gene ID" value="ENSSAUG00010010181.1"/>
</dbReference>
<dbReference type="InParanoid" id="A0A671VBQ7"/>
<reference evidence="1" key="2">
    <citation type="submission" date="2025-08" db="UniProtKB">
        <authorList>
            <consortium name="Ensembl"/>
        </authorList>
    </citation>
    <scope>IDENTIFICATION</scope>
</reference>
<dbReference type="AlphaFoldDB" id="A0A671VBQ7"/>
<sequence length="108" mass="11480">LPSLSLQAQVTPALQPSALHTTNHLVLITGIFSPFVPPQPLLPSLHALLYWAGTDLPHCPHPSVHPISVPLGVLSAPPLSLSLSLAAFTTSRLCLFLRLPTASSLFHL</sequence>
<keyword evidence="2" id="KW-1185">Reference proteome</keyword>
<evidence type="ECO:0000313" key="2">
    <source>
        <dbReference type="Proteomes" id="UP000472265"/>
    </source>
</evidence>
<dbReference type="Proteomes" id="UP000472265">
    <property type="component" value="Chromosome 7"/>
</dbReference>
<evidence type="ECO:0000313" key="1">
    <source>
        <dbReference type="Ensembl" id="ENSSAUP00010023242.1"/>
    </source>
</evidence>
<name>A0A671VBQ7_SPAAU</name>
<organism evidence="1 2">
    <name type="scientific">Sparus aurata</name>
    <name type="common">Gilthead sea bream</name>
    <dbReference type="NCBI Taxonomy" id="8175"/>
    <lineage>
        <taxon>Eukaryota</taxon>
        <taxon>Metazoa</taxon>
        <taxon>Chordata</taxon>
        <taxon>Craniata</taxon>
        <taxon>Vertebrata</taxon>
        <taxon>Euteleostomi</taxon>
        <taxon>Actinopterygii</taxon>
        <taxon>Neopterygii</taxon>
        <taxon>Teleostei</taxon>
        <taxon>Neoteleostei</taxon>
        <taxon>Acanthomorphata</taxon>
        <taxon>Eupercaria</taxon>
        <taxon>Spariformes</taxon>
        <taxon>Sparidae</taxon>
        <taxon>Sparus</taxon>
    </lineage>
</organism>
<accession>A0A671VBQ7</accession>
<reference evidence="1" key="1">
    <citation type="submission" date="2021-04" db="EMBL/GenBank/DDBJ databases">
        <authorList>
            <consortium name="Wellcome Sanger Institute Data Sharing"/>
        </authorList>
    </citation>
    <scope>NUCLEOTIDE SEQUENCE [LARGE SCALE GENOMIC DNA]</scope>
</reference>
<proteinExistence type="predicted"/>
<reference evidence="1" key="3">
    <citation type="submission" date="2025-09" db="UniProtKB">
        <authorList>
            <consortium name="Ensembl"/>
        </authorList>
    </citation>
    <scope>IDENTIFICATION</scope>
</reference>